<dbReference type="PANTHER" id="PTHR45436:SF5">
    <property type="entry name" value="SENSOR HISTIDINE KINASE TRCS"/>
    <property type="match status" value="1"/>
</dbReference>
<gene>
    <name evidence="12" type="ORF">SAMN04488026_102954</name>
</gene>
<dbReference type="Gene3D" id="1.10.287.130">
    <property type="match status" value="1"/>
</dbReference>
<dbReference type="Proteomes" id="UP000199382">
    <property type="component" value="Unassembled WGS sequence"/>
</dbReference>
<dbReference type="EMBL" id="FNEK01000029">
    <property type="protein sequence ID" value="SDK03735.1"/>
    <property type="molecule type" value="Genomic_DNA"/>
</dbReference>
<dbReference type="Gene3D" id="3.30.565.10">
    <property type="entry name" value="Histidine kinase-like ATPase, C-terminal domain"/>
    <property type="match status" value="1"/>
</dbReference>
<dbReference type="AlphaFoldDB" id="A0A1G8YNP5"/>
<evidence type="ECO:0000256" key="4">
    <source>
        <dbReference type="ARBA" id="ARBA00022553"/>
    </source>
</evidence>
<sequence length="451" mass="48472">MRSYSLRLRLLVAGAVSVLFALAIAAAGISWLFAAHVERRALAELSVQLDQVLSGVERDAEGQIFLSNRPADPRFHRPLGGLYWQISVEGRLLRSRSLWDHEIPLPVDELPDGGEHVHTLEGPGGQSLLTVERSVILPPRLRETPMRAAVAVDRADLQAASRDFASDLLPFLLILAVVLILAMAAQVTIGLRPLGRVEARLGAIRSGQSRRLGEDFPTEVIPLASEVDALLSEREEEISRAGMRAADLAHGLKTPLQALLGESGRLRANGQESHADAIEETVETMRGHVDRELMRARASLHRETASCDIAQVLEAVLRVLRRSAPGDERTWSVHVEPMLSARADAGDLTEILGAVTENAARHATSRIRIDASRVGQNVEISVEDDGPGIPPDRLAEMTRRGVRADESSPGSGFGLAIASELAEALGGGLELHPGTPGLSVRVTLPAAPAQS</sequence>
<keyword evidence="7 12" id="KW-0418">Kinase</keyword>
<keyword evidence="5" id="KW-0808">Transferase</keyword>
<evidence type="ECO:0000313" key="12">
    <source>
        <dbReference type="EMBL" id="SDK03735.1"/>
    </source>
</evidence>
<accession>A0A1G8YNP5</accession>
<dbReference type="InterPro" id="IPR004358">
    <property type="entry name" value="Sig_transdc_His_kin-like_C"/>
</dbReference>
<name>A0A1G8YNP5_9RHOB</name>
<dbReference type="SUPFAM" id="SSF47384">
    <property type="entry name" value="Homodimeric domain of signal transducing histidine kinase"/>
    <property type="match status" value="1"/>
</dbReference>
<dbReference type="Pfam" id="PF02518">
    <property type="entry name" value="HATPase_c"/>
    <property type="match status" value="1"/>
</dbReference>
<dbReference type="InterPro" id="IPR036097">
    <property type="entry name" value="HisK_dim/P_sf"/>
</dbReference>
<reference evidence="12 13" key="1">
    <citation type="submission" date="2016-10" db="EMBL/GenBank/DDBJ databases">
        <authorList>
            <person name="de Groot N.N."/>
        </authorList>
    </citation>
    <scope>NUCLEOTIDE SEQUENCE [LARGE SCALE GENOMIC DNA]</scope>
    <source>
        <strain evidence="12 13">DSM 25294</strain>
    </source>
</reference>
<dbReference type="InterPro" id="IPR005467">
    <property type="entry name" value="His_kinase_dom"/>
</dbReference>
<evidence type="ECO:0000256" key="3">
    <source>
        <dbReference type="ARBA" id="ARBA00012438"/>
    </source>
</evidence>
<keyword evidence="8 10" id="KW-1133">Transmembrane helix</keyword>
<evidence type="ECO:0000256" key="9">
    <source>
        <dbReference type="ARBA" id="ARBA00023136"/>
    </source>
</evidence>
<dbReference type="PANTHER" id="PTHR45436">
    <property type="entry name" value="SENSOR HISTIDINE KINASE YKOH"/>
    <property type="match status" value="1"/>
</dbReference>
<dbReference type="EC" id="2.7.13.3" evidence="3"/>
<evidence type="ECO:0000256" key="1">
    <source>
        <dbReference type="ARBA" id="ARBA00000085"/>
    </source>
</evidence>
<dbReference type="PROSITE" id="PS50109">
    <property type="entry name" value="HIS_KIN"/>
    <property type="match status" value="1"/>
</dbReference>
<comment type="subcellular location">
    <subcellularLocation>
        <location evidence="2">Membrane</location>
    </subcellularLocation>
</comment>
<keyword evidence="4" id="KW-0597">Phosphoprotein</keyword>
<keyword evidence="6 10" id="KW-0812">Transmembrane</keyword>
<dbReference type="PRINTS" id="PR00344">
    <property type="entry name" value="BCTRLSENSOR"/>
</dbReference>
<organism evidence="12 13">
    <name type="scientific">Aliiruegeria lutimaris</name>
    <dbReference type="NCBI Taxonomy" id="571298"/>
    <lineage>
        <taxon>Bacteria</taxon>
        <taxon>Pseudomonadati</taxon>
        <taxon>Pseudomonadota</taxon>
        <taxon>Alphaproteobacteria</taxon>
        <taxon>Rhodobacterales</taxon>
        <taxon>Roseobacteraceae</taxon>
        <taxon>Aliiruegeria</taxon>
    </lineage>
</organism>
<dbReference type="InterPro" id="IPR036890">
    <property type="entry name" value="HATPase_C_sf"/>
</dbReference>
<dbReference type="CDD" id="cd00082">
    <property type="entry name" value="HisKA"/>
    <property type="match status" value="1"/>
</dbReference>
<dbReference type="InterPro" id="IPR003594">
    <property type="entry name" value="HATPase_dom"/>
</dbReference>
<evidence type="ECO:0000256" key="6">
    <source>
        <dbReference type="ARBA" id="ARBA00022692"/>
    </source>
</evidence>
<keyword evidence="13" id="KW-1185">Reference proteome</keyword>
<evidence type="ECO:0000256" key="10">
    <source>
        <dbReference type="SAM" id="Phobius"/>
    </source>
</evidence>
<feature type="domain" description="Histidine kinase" evidence="11">
    <location>
        <begin position="247"/>
        <end position="448"/>
    </location>
</feature>
<dbReference type="InterPro" id="IPR050428">
    <property type="entry name" value="TCS_sensor_his_kinase"/>
</dbReference>
<dbReference type="SMART" id="SM00387">
    <property type="entry name" value="HATPase_c"/>
    <property type="match status" value="1"/>
</dbReference>
<dbReference type="STRING" id="571298.SAMN04488026_102954"/>
<dbReference type="GO" id="GO:0005886">
    <property type="term" value="C:plasma membrane"/>
    <property type="evidence" value="ECO:0007669"/>
    <property type="project" value="TreeGrafter"/>
</dbReference>
<feature type="transmembrane region" description="Helical" evidence="10">
    <location>
        <begin position="168"/>
        <end position="191"/>
    </location>
</feature>
<proteinExistence type="predicted"/>
<dbReference type="GO" id="GO:0000155">
    <property type="term" value="F:phosphorelay sensor kinase activity"/>
    <property type="evidence" value="ECO:0007669"/>
    <property type="project" value="InterPro"/>
</dbReference>
<evidence type="ECO:0000259" key="11">
    <source>
        <dbReference type="PROSITE" id="PS50109"/>
    </source>
</evidence>
<evidence type="ECO:0000256" key="8">
    <source>
        <dbReference type="ARBA" id="ARBA00022989"/>
    </source>
</evidence>
<evidence type="ECO:0000256" key="7">
    <source>
        <dbReference type="ARBA" id="ARBA00022777"/>
    </source>
</evidence>
<dbReference type="InterPro" id="IPR003661">
    <property type="entry name" value="HisK_dim/P_dom"/>
</dbReference>
<dbReference type="SUPFAM" id="SSF55874">
    <property type="entry name" value="ATPase domain of HSP90 chaperone/DNA topoisomerase II/histidine kinase"/>
    <property type="match status" value="1"/>
</dbReference>
<comment type="catalytic activity">
    <reaction evidence="1">
        <text>ATP + protein L-histidine = ADP + protein N-phospho-L-histidine.</text>
        <dbReference type="EC" id="2.7.13.3"/>
    </reaction>
</comment>
<keyword evidence="9 10" id="KW-0472">Membrane</keyword>
<evidence type="ECO:0000256" key="2">
    <source>
        <dbReference type="ARBA" id="ARBA00004370"/>
    </source>
</evidence>
<evidence type="ECO:0000313" key="13">
    <source>
        <dbReference type="Proteomes" id="UP000199382"/>
    </source>
</evidence>
<evidence type="ECO:0000256" key="5">
    <source>
        <dbReference type="ARBA" id="ARBA00022679"/>
    </source>
</evidence>
<protein>
    <recommendedName>
        <fullName evidence="3">histidine kinase</fullName>
        <ecNumber evidence="3">2.7.13.3</ecNumber>
    </recommendedName>
</protein>